<dbReference type="AlphaFoldDB" id="A0A166H959"/>
<dbReference type="EMBL" id="LNRQ01000001">
    <property type="protein sequence ID" value="KZN09967.1"/>
    <property type="molecule type" value="Genomic_DNA"/>
</dbReference>
<dbReference type="OMA" id="ICQTTKR"/>
<dbReference type="OrthoDB" id="1938010at2759"/>
<dbReference type="EMBL" id="CP093343">
    <property type="protein sequence ID" value="WOG83572.1"/>
    <property type="molecule type" value="Genomic_DNA"/>
</dbReference>
<evidence type="ECO:0000256" key="1">
    <source>
        <dbReference type="SAM" id="MobiDB-lite"/>
    </source>
</evidence>
<feature type="compositionally biased region" description="Basic residues" evidence="1">
    <location>
        <begin position="110"/>
        <end position="120"/>
    </location>
</feature>
<organism evidence="2">
    <name type="scientific">Daucus carota subsp. sativus</name>
    <name type="common">Carrot</name>
    <dbReference type="NCBI Taxonomy" id="79200"/>
    <lineage>
        <taxon>Eukaryota</taxon>
        <taxon>Viridiplantae</taxon>
        <taxon>Streptophyta</taxon>
        <taxon>Embryophyta</taxon>
        <taxon>Tracheophyta</taxon>
        <taxon>Spermatophyta</taxon>
        <taxon>Magnoliopsida</taxon>
        <taxon>eudicotyledons</taxon>
        <taxon>Gunneridae</taxon>
        <taxon>Pentapetalae</taxon>
        <taxon>asterids</taxon>
        <taxon>campanulids</taxon>
        <taxon>Apiales</taxon>
        <taxon>Apiaceae</taxon>
        <taxon>Apioideae</taxon>
        <taxon>Scandiceae</taxon>
        <taxon>Daucinae</taxon>
        <taxon>Daucus</taxon>
        <taxon>Daucus sect. Daucus</taxon>
    </lineage>
</organism>
<evidence type="ECO:0000313" key="2">
    <source>
        <dbReference type="EMBL" id="KZN09967.1"/>
    </source>
</evidence>
<evidence type="ECO:0000313" key="4">
    <source>
        <dbReference type="Proteomes" id="UP000077755"/>
    </source>
</evidence>
<reference evidence="3" key="2">
    <citation type="submission" date="2022-03" db="EMBL/GenBank/DDBJ databases">
        <title>Draft title - Genomic analysis of global carrot germplasm unveils the trajectory of domestication and the origin of high carotenoid orange carrot.</title>
        <authorList>
            <person name="Iorizzo M."/>
            <person name="Ellison S."/>
            <person name="Senalik D."/>
            <person name="Macko-Podgorni A."/>
            <person name="Grzebelus D."/>
            <person name="Bostan H."/>
            <person name="Rolling W."/>
            <person name="Curaba J."/>
            <person name="Simon P."/>
        </authorList>
    </citation>
    <scope>NUCLEOTIDE SEQUENCE</scope>
    <source>
        <tissue evidence="3">Leaf</tissue>
    </source>
</reference>
<dbReference type="Gramene" id="KZN09967">
    <property type="protein sequence ID" value="KZN09967"/>
    <property type="gene ID" value="DCAR_002623"/>
</dbReference>
<evidence type="ECO:0000313" key="3">
    <source>
        <dbReference type="EMBL" id="WOG83572.1"/>
    </source>
</evidence>
<dbReference type="PANTHER" id="PTHR36756:SF1">
    <property type="entry name" value="EXPRESSED PROTEIN"/>
    <property type="match status" value="1"/>
</dbReference>
<name>A0A166H959_DAUCS</name>
<reference evidence="2" key="1">
    <citation type="journal article" date="2016" name="Nat. Genet.">
        <title>A high-quality carrot genome assembly provides new insights into carotenoid accumulation and asterid genome evolution.</title>
        <authorList>
            <person name="Iorizzo M."/>
            <person name="Ellison S."/>
            <person name="Senalik D."/>
            <person name="Zeng P."/>
            <person name="Satapoomin P."/>
            <person name="Huang J."/>
            <person name="Bowman M."/>
            <person name="Iovene M."/>
            <person name="Sanseverino W."/>
            <person name="Cavagnaro P."/>
            <person name="Yildiz M."/>
            <person name="Macko-Podgorni A."/>
            <person name="Moranska E."/>
            <person name="Grzebelus E."/>
            <person name="Grzebelus D."/>
            <person name="Ashrafi H."/>
            <person name="Zheng Z."/>
            <person name="Cheng S."/>
            <person name="Spooner D."/>
            <person name="Van Deynze A."/>
            <person name="Simon P."/>
        </authorList>
    </citation>
    <scope>NUCLEOTIDE SEQUENCE [LARGE SCALE GENOMIC DNA]</scope>
    <source>
        <tissue evidence="2">Leaf</tissue>
    </source>
</reference>
<keyword evidence="4" id="KW-1185">Reference proteome</keyword>
<feature type="region of interest" description="Disordered" evidence="1">
    <location>
        <begin position="89"/>
        <end position="162"/>
    </location>
</feature>
<dbReference type="KEGG" id="dcr:108211723"/>
<feature type="compositionally biased region" description="Acidic residues" evidence="1">
    <location>
        <begin position="151"/>
        <end position="162"/>
    </location>
</feature>
<sequence>MDGIVNESKKRRLPLWMLGVSGADQVKKSRKGDVLNVDKKEKGGNSGECKVKKSRGARSAQCDNEVAAPCEDFLDDGESNVVVKRQRVTRKRKDVESINSDAEEALIEKKSKRNVGRKTVQKSASSRREKRKSKGFESTEDVEAESKDLDGCDDIEAASPNEDDVDLTMDDLISIANEFVKDEKDRGQQEKSDAEQILHKQCSPTDISINERADSVATSETVKILPAQEETASCHYVSSTGDPAQDMLDLLLGPLLTQPPKKEKLDVITDEMIAAHRLKKQNQKLESTDAVIPLAKKKTSLRDQVAMFLN</sequence>
<dbReference type="STRING" id="79200.A0A166H959"/>
<gene>
    <name evidence="2" type="ORF">DCAR_002623</name>
    <name evidence="3" type="ORF">DCAR_0102749</name>
</gene>
<dbReference type="PANTHER" id="PTHR36756">
    <property type="entry name" value="EXPRESSED PROTEIN"/>
    <property type="match status" value="1"/>
</dbReference>
<proteinExistence type="predicted"/>
<protein>
    <submittedName>
        <fullName evidence="2">Uncharacterized protein</fullName>
    </submittedName>
</protein>
<dbReference type="Proteomes" id="UP000077755">
    <property type="component" value="Chromosome 1"/>
</dbReference>
<accession>A0A166H959</accession>
<feature type="region of interest" description="Disordered" evidence="1">
    <location>
        <begin position="37"/>
        <end position="62"/>
    </location>
</feature>